<dbReference type="InterPro" id="IPR011990">
    <property type="entry name" value="TPR-like_helical_dom_sf"/>
</dbReference>
<feature type="repeat" description="TPR" evidence="1">
    <location>
        <begin position="79"/>
        <end position="112"/>
    </location>
</feature>
<dbReference type="Pfam" id="PF14559">
    <property type="entry name" value="TPR_19"/>
    <property type="match status" value="1"/>
</dbReference>
<dbReference type="Gene3D" id="1.25.40.10">
    <property type="entry name" value="Tetratricopeptide repeat domain"/>
    <property type="match status" value="1"/>
</dbReference>
<proteinExistence type="predicted"/>
<feature type="repeat" description="TPR" evidence="1">
    <location>
        <begin position="11"/>
        <end position="44"/>
    </location>
</feature>
<accession>A0A1E3XD13</accession>
<dbReference type="PANTHER" id="PTHR10098:SF108">
    <property type="entry name" value="TETRATRICOPEPTIDE REPEAT PROTEIN 28"/>
    <property type="match status" value="1"/>
</dbReference>
<organism evidence="2 3">
    <name type="scientific">Candidatus Scalindua rubra</name>
    <dbReference type="NCBI Taxonomy" id="1872076"/>
    <lineage>
        <taxon>Bacteria</taxon>
        <taxon>Pseudomonadati</taxon>
        <taxon>Planctomycetota</taxon>
        <taxon>Candidatus Brocadiia</taxon>
        <taxon>Candidatus Brocadiales</taxon>
        <taxon>Candidatus Scalinduaceae</taxon>
        <taxon>Candidatus Scalindua</taxon>
    </lineage>
</organism>
<keyword evidence="1" id="KW-0802">TPR repeat</keyword>
<protein>
    <submittedName>
        <fullName evidence="2">Uncharacterized protein</fullName>
    </submittedName>
</protein>
<name>A0A1E3XD13_9BACT</name>
<dbReference type="SUPFAM" id="SSF48452">
    <property type="entry name" value="TPR-like"/>
    <property type="match status" value="1"/>
</dbReference>
<comment type="caution">
    <text evidence="2">The sequence shown here is derived from an EMBL/GenBank/DDBJ whole genome shotgun (WGS) entry which is preliminary data.</text>
</comment>
<gene>
    <name evidence="2" type="ORF">SCARUB_01351</name>
</gene>
<reference evidence="2 3" key="1">
    <citation type="submission" date="2016-07" db="EMBL/GenBank/DDBJ databases">
        <title>Draft genome of Scalindua rubra, obtained from a brine-seawater interface in the Red Sea, sheds light on salt adaptation in anammox bacteria.</title>
        <authorList>
            <person name="Speth D.R."/>
            <person name="Lagkouvardos I."/>
            <person name="Wang Y."/>
            <person name="Qian P.-Y."/>
            <person name="Dutilh B.E."/>
            <person name="Jetten M.S."/>
        </authorList>
    </citation>
    <scope>NUCLEOTIDE SEQUENCE [LARGE SCALE GENOMIC DNA]</scope>
    <source>
        <strain evidence="2">BSI-1</strain>
    </source>
</reference>
<sequence length="302" mass="34180">MVMYGHNKLGWSYSLRMGFQSATKGNYEDSVKFYKEALKEEPKKAIIYNNLADAYMNLGQLDQAVRFAKEAIARPQEQTLSYVTLAEVYRDMGEHKQAIDCILKALEIYEEAVPQLKDMLFGPIDEIMKKLPPHLKLEVASCNWIRTMYLVKYIRHTYEMEKSYVDKGVAWEVLLDFKKKSLSSIGSKYLAAKKNLGIKGSDTAAIAKTCAAVSSITGKQRIKIIEEDESRALIQIFACWECSVIKSMELDKSDGWISCSHMCQEHINTVAKAINPRANFVFTSTLADGDKYCEGTVEIKSS</sequence>
<dbReference type="SMART" id="SM00028">
    <property type="entry name" value="TPR"/>
    <property type="match status" value="3"/>
</dbReference>
<evidence type="ECO:0000256" key="1">
    <source>
        <dbReference type="PROSITE-ProRule" id="PRU00339"/>
    </source>
</evidence>
<dbReference type="AlphaFoldDB" id="A0A1E3XD13"/>
<dbReference type="InterPro" id="IPR019734">
    <property type="entry name" value="TPR_rpt"/>
</dbReference>
<evidence type="ECO:0000313" key="2">
    <source>
        <dbReference type="EMBL" id="ODS33527.1"/>
    </source>
</evidence>
<dbReference type="EMBL" id="MAYW01000026">
    <property type="protein sequence ID" value="ODS33527.1"/>
    <property type="molecule type" value="Genomic_DNA"/>
</dbReference>
<feature type="repeat" description="TPR" evidence="1">
    <location>
        <begin position="45"/>
        <end position="78"/>
    </location>
</feature>
<dbReference type="PROSITE" id="PS50005">
    <property type="entry name" value="TPR"/>
    <property type="match status" value="3"/>
</dbReference>
<dbReference type="Pfam" id="PF13181">
    <property type="entry name" value="TPR_8"/>
    <property type="match status" value="1"/>
</dbReference>
<dbReference type="Proteomes" id="UP000094056">
    <property type="component" value="Unassembled WGS sequence"/>
</dbReference>
<evidence type="ECO:0000313" key="3">
    <source>
        <dbReference type="Proteomes" id="UP000094056"/>
    </source>
</evidence>
<dbReference type="PANTHER" id="PTHR10098">
    <property type="entry name" value="RAPSYN-RELATED"/>
    <property type="match status" value="1"/>
</dbReference>